<dbReference type="InterPro" id="IPR000498">
    <property type="entry name" value="OmpA-like_TM_dom"/>
</dbReference>
<evidence type="ECO:0000256" key="8">
    <source>
        <dbReference type="ARBA" id="ARBA00023136"/>
    </source>
</evidence>
<comment type="subcellular location">
    <subcellularLocation>
        <location evidence="1">Cell outer membrane</location>
        <topology evidence="1">Multi-pass membrane protein</topology>
    </subcellularLocation>
</comment>
<reference evidence="12 13" key="1">
    <citation type="submission" date="2014-04" db="EMBL/GenBank/DDBJ databases">
        <title>Draft genome sequence of Photobacterium halotolerans S2753: a solonamide, ngercheumicin and holomycin producer.</title>
        <authorList>
            <person name="Machado H.R."/>
            <person name="Gram L."/>
        </authorList>
    </citation>
    <scope>NUCLEOTIDE SEQUENCE [LARGE SCALE GENOMIC DNA]</scope>
    <source>
        <strain evidence="12 13">S2753</strain>
    </source>
</reference>
<accession>A0A066RHJ0</accession>
<dbReference type="SUPFAM" id="SSF103088">
    <property type="entry name" value="OmpA-like"/>
    <property type="match status" value="1"/>
</dbReference>
<dbReference type="Gene3D" id="2.40.160.20">
    <property type="match status" value="1"/>
</dbReference>
<dbReference type="PANTHER" id="PTHR30329:SF21">
    <property type="entry name" value="LIPOPROTEIN YIAD-RELATED"/>
    <property type="match status" value="1"/>
</dbReference>
<proteinExistence type="inferred from homology"/>
<dbReference type="InterPro" id="IPR006664">
    <property type="entry name" value="OMP_bac"/>
</dbReference>
<feature type="domain" description="OmpA-like" evidence="11">
    <location>
        <begin position="220"/>
        <end position="337"/>
    </location>
</feature>
<evidence type="ECO:0000256" key="2">
    <source>
        <dbReference type="ARBA" id="ARBA00005710"/>
    </source>
</evidence>
<keyword evidence="4" id="KW-1134">Transmembrane beta strand</keyword>
<evidence type="ECO:0000256" key="6">
    <source>
        <dbReference type="ARBA" id="ARBA00023065"/>
    </source>
</evidence>
<dbReference type="PANTHER" id="PTHR30329">
    <property type="entry name" value="STATOR ELEMENT OF FLAGELLAR MOTOR COMPLEX"/>
    <property type="match status" value="1"/>
</dbReference>
<dbReference type="InterPro" id="IPR011250">
    <property type="entry name" value="OMP/PagP_B-barrel"/>
</dbReference>
<evidence type="ECO:0000259" key="11">
    <source>
        <dbReference type="PROSITE" id="PS51123"/>
    </source>
</evidence>
<dbReference type="PRINTS" id="PR01021">
    <property type="entry name" value="OMPADOMAIN"/>
</dbReference>
<keyword evidence="7" id="KW-0626">Porin</keyword>
<comment type="similarity">
    <text evidence="2">Belongs to the outer membrane OOP (TC 1.B.6) superfamily. OmpA family.</text>
</comment>
<dbReference type="GO" id="GO:0046930">
    <property type="term" value="C:pore complex"/>
    <property type="evidence" value="ECO:0007669"/>
    <property type="project" value="UniProtKB-KW"/>
</dbReference>
<organism evidence="12 13">
    <name type="scientific">Photobacterium galatheae</name>
    <dbReference type="NCBI Taxonomy" id="1654360"/>
    <lineage>
        <taxon>Bacteria</taxon>
        <taxon>Pseudomonadati</taxon>
        <taxon>Pseudomonadota</taxon>
        <taxon>Gammaproteobacteria</taxon>
        <taxon>Vibrionales</taxon>
        <taxon>Vibrionaceae</taxon>
        <taxon>Photobacterium</taxon>
    </lineage>
</organism>
<keyword evidence="3" id="KW-0813">Transport</keyword>
<dbReference type="PRINTS" id="PR01023">
    <property type="entry name" value="NAFLGMOTY"/>
</dbReference>
<dbReference type="GO" id="GO:0015288">
    <property type="term" value="F:porin activity"/>
    <property type="evidence" value="ECO:0007669"/>
    <property type="project" value="UniProtKB-KW"/>
</dbReference>
<evidence type="ECO:0000313" key="13">
    <source>
        <dbReference type="Proteomes" id="UP000027192"/>
    </source>
</evidence>
<protein>
    <recommendedName>
        <fullName evidence="11">OmpA-like domain-containing protein</fullName>
    </recommendedName>
</protein>
<dbReference type="Proteomes" id="UP000027192">
    <property type="component" value="Unassembled WGS sequence"/>
</dbReference>
<dbReference type="SUPFAM" id="SSF56925">
    <property type="entry name" value="OMPA-like"/>
    <property type="match status" value="1"/>
</dbReference>
<dbReference type="Gene3D" id="3.30.1330.60">
    <property type="entry name" value="OmpA-like domain"/>
    <property type="match status" value="1"/>
</dbReference>
<keyword evidence="5" id="KW-0812">Transmembrane</keyword>
<keyword evidence="13" id="KW-1185">Reference proteome</keyword>
<evidence type="ECO:0000256" key="3">
    <source>
        <dbReference type="ARBA" id="ARBA00022448"/>
    </source>
</evidence>
<dbReference type="CDD" id="cd07185">
    <property type="entry name" value="OmpA_C-like"/>
    <property type="match status" value="1"/>
</dbReference>
<dbReference type="Pfam" id="PF01389">
    <property type="entry name" value="OmpA_membrane"/>
    <property type="match status" value="1"/>
</dbReference>
<dbReference type="AlphaFoldDB" id="A0A066RHJ0"/>
<evidence type="ECO:0000256" key="9">
    <source>
        <dbReference type="ARBA" id="ARBA00023237"/>
    </source>
</evidence>
<name>A0A066RHJ0_9GAMM</name>
<gene>
    <name evidence="12" type="ORF">EA58_20175</name>
</gene>
<dbReference type="InterPro" id="IPR006665">
    <property type="entry name" value="OmpA-like"/>
</dbReference>
<dbReference type="InterPro" id="IPR036737">
    <property type="entry name" value="OmpA-like_sf"/>
</dbReference>
<dbReference type="Pfam" id="PF00691">
    <property type="entry name" value="OmpA"/>
    <property type="match status" value="1"/>
</dbReference>
<evidence type="ECO:0000256" key="4">
    <source>
        <dbReference type="ARBA" id="ARBA00022452"/>
    </source>
</evidence>
<dbReference type="OrthoDB" id="9782229at2"/>
<keyword evidence="8 10" id="KW-0472">Membrane</keyword>
<keyword evidence="9" id="KW-0998">Cell outer membrane</keyword>
<dbReference type="EMBL" id="JMIB01000043">
    <property type="protein sequence ID" value="KDM89774.1"/>
    <property type="molecule type" value="Genomic_DNA"/>
</dbReference>
<evidence type="ECO:0000256" key="1">
    <source>
        <dbReference type="ARBA" id="ARBA00004571"/>
    </source>
</evidence>
<evidence type="ECO:0000313" key="12">
    <source>
        <dbReference type="EMBL" id="KDM89774.1"/>
    </source>
</evidence>
<keyword evidence="6" id="KW-0406">Ion transport</keyword>
<dbReference type="InterPro" id="IPR050330">
    <property type="entry name" value="Bact_OuterMem_StrucFunc"/>
</dbReference>
<dbReference type="GO" id="GO:0006811">
    <property type="term" value="P:monoatomic ion transport"/>
    <property type="evidence" value="ECO:0007669"/>
    <property type="project" value="UniProtKB-KW"/>
</dbReference>
<comment type="caution">
    <text evidence="12">The sequence shown here is derived from an EMBL/GenBank/DDBJ whole genome shotgun (WGS) entry which is preliminary data.</text>
</comment>
<dbReference type="GO" id="GO:0009279">
    <property type="term" value="C:cell outer membrane"/>
    <property type="evidence" value="ECO:0007669"/>
    <property type="project" value="UniProtKB-SubCell"/>
</dbReference>
<dbReference type="STRING" id="1654360.EA58_20175"/>
<evidence type="ECO:0000256" key="7">
    <source>
        <dbReference type="ARBA" id="ARBA00023114"/>
    </source>
</evidence>
<dbReference type="RefSeq" id="WP_036756734.1">
    <property type="nucleotide sequence ID" value="NZ_JAGSGC010000022.1"/>
</dbReference>
<sequence>MNQRLCLPVACFLAGTLSISHTAASEYRIGLRADFTHADGACEAQYLSCDKDAVGGGIFYQYSWAPRWEIEIGYDYYGQFDATYPAIADPTVAADYEGDVLGLTATLGYRYPLSDVVSLVGKAGALAWHVSTDGQEIGEKTSNDDNGFSPVAGLGIDWDFAPRWRTGLSYQFANNVGDEHTKGADLHTLMLSFSYRFSEDPPQPVIAEPLPPQVIVQETFTLKVDGTQSNAIFEFNSAEVRPDMKAAFQPMVKHLTIYPESMLHVETHTDNVGSAPYNMQLSERRAQSVVKYFENQGITPDRINYEAFGETKPLVSNDTPENRAMNRRVVLTSPQFTRKANQ</sequence>
<dbReference type="PROSITE" id="PS51123">
    <property type="entry name" value="OMPA_2"/>
    <property type="match status" value="1"/>
</dbReference>
<evidence type="ECO:0000256" key="10">
    <source>
        <dbReference type="PROSITE-ProRule" id="PRU00473"/>
    </source>
</evidence>
<evidence type="ECO:0000256" key="5">
    <source>
        <dbReference type="ARBA" id="ARBA00022692"/>
    </source>
</evidence>